<proteinExistence type="predicted"/>
<accession>A0A3R8L489</accession>
<dbReference type="RefSeq" id="WP_125129817.1">
    <property type="nucleotide sequence ID" value="NZ_RHJS01000002.1"/>
</dbReference>
<name>A0A3R8L489_9FIRM</name>
<protein>
    <recommendedName>
        <fullName evidence="3">Rpn family recombination-promoting nuclease/putative transposase</fullName>
    </recommendedName>
</protein>
<evidence type="ECO:0008006" key="3">
    <source>
        <dbReference type="Google" id="ProtNLM"/>
    </source>
</evidence>
<dbReference type="AlphaFoldDB" id="A0A3R8L489"/>
<dbReference type="EMBL" id="RHJS01000002">
    <property type="protein sequence ID" value="RRK34728.1"/>
    <property type="molecule type" value="Genomic_DNA"/>
</dbReference>
<gene>
    <name evidence="1" type="ORF">EBB54_27835</name>
</gene>
<sequence length="324" mass="37666">MTENMVVLDNSKLWDGILKAIVDAMPEQLFPLFREVYGKSYPKGTPITLLATESSTYRDDPNAPPGSRLSDIALLVNGTDYYHLECQMRNDKEMVIRMIAYDLHFAMQYTTREDKTNDRLTMHFPHSAVIYPAKNEHLPEFLSCRIIFQDGSEHIYRIPTVRIQAYSLEEIHQKHLTLFLPYVLLRLRPRLNSKRKFPLTRNELTDFIRKVILILEDEVKQGYLTDREFDDYISLIRHAAEKIFEKHAHFRKEVDRVTKPLIELPSVREKRLLAEKDAVIADKNAAIADKDAKLADKDAKLADKDAEIARMQALLEKYHIPVTS</sequence>
<dbReference type="Proteomes" id="UP000274920">
    <property type="component" value="Unassembled WGS sequence"/>
</dbReference>
<evidence type="ECO:0000313" key="2">
    <source>
        <dbReference type="Proteomes" id="UP000274920"/>
    </source>
</evidence>
<organism evidence="1 2">
    <name type="scientific">Schaedlerella arabinosiphila</name>
    <dbReference type="NCBI Taxonomy" id="2044587"/>
    <lineage>
        <taxon>Bacteria</taxon>
        <taxon>Bacillati</taxon>
        <taxon>Bacillota</taxon>
        <taxon>Clostridia</taxon>
        <taxon>Lachnospirales</taxon>
        <taxon>Lachnospiraceae</taxon>
        <taxon>Schaedlerella</taxon>
    </lineage>
</organism>
<reference evidence="1" key="1">
    <citation type="submission" date="2018-10" db="EMBL/GenBank/DDBJ databases">
        <title>Schaedlerella arabinophila gen. nov. sp. nov., isolated from the mouse intestinal tract and comparative analysis with the genome of the closely related altered Schaedler flora strain ASF502.</title>
        <authorList>
            <person name="Miyake S."/>
            <person name="Soh M."/>
            <person name="Seedorf H."/>
        </authorList>
    </citation>
    <scope>NUCLEOTIDE SEQUENCE [LARGE SCALE GENOMIC DNA]</scope>
    <source>
        <strain evidence="1">DSM 106076</strain>
    </source>
</reference>
<comment type="caution">
    <text evidence="1">The sequence shown here is derived from an EMBL/GenBank/DDBJ whole genome shotgun (WGS) entry which is preliminary data.</text>
</comment>
<evidence type="ECO:0000313" key="1">
    <source>
        <dbReference type="EMBL" id="RRK34728.1"/>
    </source>
</evidence>
<keyword evidence="2" id="KW-1185">Reference proteome</keyword>